<gene>
    <name evidence="1" type="ORF">L3Q82_026093</name>
</gene>
<sequence length="954" mass="105284">QAEAELKAFGPYYRKQFSVARFSQVEDELEQHKEKITQLLKQREASEEGEVLYEEGVLYFDETRKWRDRYVVVRANYCLECHDSLETFLKGVPPRQKLLPTGGTVLTTEESYMAMVDKCFPDDTSVKEDFAPPLSGMPGQFPVYLRLPYRSDSYFCFKQQAKHAAFLSILSDCIRHQNQDFLKKKTCEVQAFLKAIQLYRQDKGKYEAWNMLIGSDNRVMANLVMEQLLPSLEKDMLPRLKAKKTEKKRVWFATVEAAYILVQEHLLEGLSALKEECRTSGRQLEVLIHSDMDQIISSRKQLKEKIRDKVSEPAEKLSSESVQPYLGSVLEELMEPISSGFQEGRQLSKTMMDQVCQDGLLVGDNEQLKKALADMARPNLLSCYQKIGSLQEKLQHLQERFGFSNIMGVIHSAQIDLQKLMENAAYTFEQLLYKAIQDNPDNASSAIEKAKHRVLKQYDYDSSTVRKRLSREALVSITLPFIKKNLAPTCKTELQDLEQSIYADHANFIHVENVYESILLETLDKEVTKVVKEAASLRKYNLFTDSRDLLSQSSRSSLSSPSVRLTPSSPAMALASPAKKSLEPQPPSPLAVNRVSSSPQKEEQQENILPQSEASTDTTFVETPLGKVEQTEAAPSVAISQEAEAPDAIQTVKAEAPETPASPETTNQSETQEVNVEAAPETVIQEEVTSVKTETAECQTQSTDAPKDAEITSSVVVETIKTDVEAAQTEAAAQSPDPPAQSPDPPNEAAEDTGLVACSKEKTNCGSSEIKLEAPSSGETPVVTPADVSLDLQRQEAEPVAVSDPNSLDVSVGSESAPSDVESSEDVRATSTQSSEDEVSTTSDVLEDEANLSKSPVSSDDPPEDKTTSDKPSPQAETEAVSADVSAGGNIEAGASVSVVEAADSPSSQQKEETPSSPEAEPLDSIKAIRDLVVEVIEVEELVQRYPDGIPKEE</sequence>
<protein>
    <submittedName>
        <fullName evidence="1">Uncharacterized protein</fullName>
    </submittedName>
</protein>
<proteinExistence type="predicted"/>
<dbReference type="Proteomes" id="UP000831701">
    <property type="component" value="Chromosome 8"/>
</dbReference>
<reference evidence="1" key="1">
    <citation type="submission" date="2022-04" db="EMBL/GenBank/DDBJ databases">
        <title>Jade perch genome.</title>
        <authorList>
            <person name="Chao B."/>
        </authorList>
    </citation>
    <scope>NUCLEOTIDE SEQUENCE</scope>
    <source>
        <strain evidence="1">CB-2022</strain>
    </source>
</reference>
<evidence type="ECO:0000313" key="1">
    <source>
        <dbReference type="EMBL" id="KAI3369141.1"/>
    </source>
</evidence>
<dbReference type="EMBL" id="CM041538">
    <property type="protein sequence ID" value="KAI3369141.1"/>
    <property type="molecule type" value="Genomic_DNA"/>
</dbReference>
<name>A0ACB8WN44_9TELE</name>
<feature type="non-terminal residue" evidence="1">
    <location>
        <position position="1"/>
    </location>
</feature>
<organism evidence="1 2">
    <name type="scientific">Scortum barcoo</name>
    <name type="common">barcoo grunter</name>
    <dbReference type="NCBI Taxonomy" id="214431"/>
    <lineage>
        <taxon>Eukaryota</taxon>
        <taxon>Metazoa</taxon>
        <taxon>Chordata</taxon>
        <taxon>Craniata</taxon>
        <taxon>Vertebrata</taxon>
        <taxon>Euteleostomi</taxon>
        <taxon>Actinopterygii</taxon>
        <taxon>Neopterygii</taxon>
        <taxon>Teleostei</taxon>
        <taxon>Neoteleostei</taxon>
        <taxon>Acanthomorphata</taxon>
        <taxon>Eupercaria</taxon>
        <taxon>Centrarchiformes</taxon>
        <taxon>Terapontoidei</taxon>
        <taxon>Terapontidae</taxon>
        <taxon>Scortum</taxon>
    </lineage>
</organism>
<evidence type="ECO:0000313" key="2">
    <source>
        <dbReference type="Proteomes" id="UP000831701"/>
    </source>
</evidence>
<keyword evidence="2" id="KW-1185">Reference proteome</keyword>
<comment type="caution">
    <text evidence="1">The sequence shown here is derived from an EMBL/GenBank/DDBJ whole genome shotgun (WGS) entry which is preliminary data.</text>
</comment>
<accession>A0ACB8WN44</accession>